<dbReference type="Proteomes" id="UP000018144">
    <property type="component" value="Unassembled WGS sequence"/>
</dbReference>
<protein>
    <submittedName>
        <fullName evidence="1">Uncharacterized protein</fullName>
    </submittedName>
</protein>
<dbReference type="AlphaFoldDB" id="U4L4L7"/>
<name>U4L4L7_PYROM</name>
<proteinExistence type="predicted"/>
<gene>
    <name evidence="1" type="ORF">PCON_06837</name>
</gene>
<reference evidence="1 2" key="1">
    <citation type="journal article" date="2013" name="PLoS Genet.">
        <title>The genome and development-dependent transcriptomes of Pyronema confluens: a window into fungal evolution.</title>
        <authorList>
            <person name="Traeger S."/>
            <person name="Altegoer F."/>
            <person name="Freitag M."/>
            <person name="Gabaldon T."/>
            <person name="Kempken F."/>
            <person name="Kumar A."/>
            <person name="Marcet-Houben M."/>
            <person name="Poggeler S."/>
            <person name="Stajich J.E."/>
            <person name="Nowrousian M."/>
        </authorList>
    </citation>
    <scope>NUCLEOTIDE SEQUENCE [LARGE SCALE GENOMIC DNA]</scope>
    <source>
        <strain evidence="2">CBS 100304</strain>
        <tissue evidence="1">Vegetative mycelium</tissue>
    </source>
</reference>
<organism evidence="1 2">
    <name type="scientific">Pyronema omphalodes (strain CBS 100304)</name>
    <name type="common">Pyronema confluens</name>
    <dbReference type="NCBI Taxonomy" id="1076935"/>
    <lineage>
        <taxon>Eukaryota</taxon>
        <taxon>Fungi</taxon>
        <taxon>Dikarya</taxon>
        <taxon>Ascomycota</taxon>
        <taxon>Pezizomycotina</taxon>
        <taxon>Pezizomycetes</taxon>
        <taxon>Pezizales</taxon>
        <taxon>Pyronemataceae</taxon>
        <taxon>Pyronema</taxon>
    </lineage>
</organism>
<evidence type="ECO:0000313" key="2">
    <source>
        <dbReference type="Proteomes" id="UP000018144"/>
    </source>
</evidence>
<sequence length="40" mass="4641">MVVITSCHSEYPCGMVLKIYYAQITMLNVCVNPHYWMPTC</sequence>
<dbReference type="EMBL" id="HF935346">
    <property type="protein sequence ID" value="CCX07248.1"/>
    <property type="molecule type" value="Genomic_DNA"/>
</dbReference>
<evidence type="ECO:0000313" key="1">
    <source>
        <dbReference type="EMBL" id="CCX07248.1"/>
    </source>
</evidence>
<keyword evidence="2" id="KW-1185">Reference proteome</keyword>
<accession>U4L4L7</accession>